<keyword evidence="3" id="KW-1185">Reference proteome</keyword>
<dbReference type="Proteomes" id="UP000012179">
    <property type="component" value="Chromosome"/>
</dbReference>
<dbReference type="EC" id="2.7.1.170" evidence="1"/>
<evidence type="ECO:0000313" key="2">
    <source>
        <dbReference type="EMBL" id="ARO87160.1"/>
    </source>
</evidence>
<dbReference type="GO" id="GO:0016773">
    <property type="term" value="F:phosphotransferase activity, alcohol group as acceptor"/>
    <property type="evidence" value="ECO:0007669"/>
    <property type="project" value="UniProtKB-UniRule"/>
</dbReference>
<dbReference type="GO" id="GO:0016301">
    <property type="term" value="F:kinase activity"/>
    <property type="evidence" value="ECO:0007669"/>
    <property type="project" value="UniProtKB-KW"/>
</dbReference>
<comment type="pathway">
    <text evidence="1">Cell wall biogenesis; peptidoglycan recycling.</text>
</comment>
<sequence length="368" mass="39499">MDLKTAYYIGIMSGTSLDGIDAVLADFNSSPPSLLHTFYLPYDGELRSRLLDLNRSGNDELHRAAMLGNELARRYAEAVTGLLHGYGVKPQEVIAIGCHGQTVRHCPESGRGYTIQLCNPALLVELTGITVVADFRSRDIAAGGQGAPLVPAFHQILFKDSQVHRVITNIGGISNLTSLMPNGEVAGFDCGPGNLIMDAWCLRHTGKPYDENGAWADSGKIIPELLEKLLGLQFFSLSPPKSTGREVFNLAWLESYLSGDEKPADVQATLLQLTVTGIAQAVLTYFPDAAEIYLCGGGARNAALVAQLRMALSGRKVELTDRFGVDADWLEAFAFAWLARQVILGVPSSLPAVTGARGARLLGAIYPG</sequence>
<reference evidence="2 3" key="1">
    <citation type="journal article" date="2015" name="Int. J. Syst. Evol. Microbiol.">
        <title>Nitrosospira lacus sp. nov., a psychrotolerant, ammonia-oxidizing bacterium from sandy lake sediment.</title>
        <authorList>
            <person name="Urakawa H."/>
            <person name="Garcia J.C."/>
            <person name="Nielsen J.L."/>
            <person name="Le V.Q."/>
            <person name="Kozlowski J.A."/>
            <person name="Stein L.Y."/>
            <person name="Lim C.K."/>
            <person name="Pommerening-Roser A."/>
            <person name="Martens-Habbena W."/>
            <person name="Stahl D.A."/>
            <person name="Klotz M.G."/>
        </authorList>
    </citation>
    <scope>NUCLEOTIDE SEQUENCE [LARGE SCALE GENOMIC DNA]</scope>
    <source>
        <strain evidence="2 3">APG3</strain>
    </source>
</reference>
<dbReference type="Pfam" id="PF03702">
    <property type="entry name" value="AnmK"/>
    <property type="match status" value="1"/>
</dbReference>
<name>A0A1W6SMY4_9PROT</name>
<comment type="catalytic activity">
    <reaction evidence="1">
        <text>1,6-anhydro-N-acetyl-beta-muramate + ATP + H2O = N-acetyl-D-muramate 6-phosphate + ADP + H(+)</text>
        <dbReference type="Rhea" id="RHEA:24952"/>
        <dbReference type="ChEBI" id="CHEBI:15377"/>
        <dbReference type="ChEBI" id="CHEBI:15378"/>
        <dbReference type="ChEBI" id="CHEBI:30616"/>
        <dbReference type="ChEBI" id="CHEBI:58690"/>
        <dbReference type="ChEBI" id="CHEBI:58722"/>
        <dbReference type="ChEBI" id="CHEBI:456216"/>
        <dbReference type="EC" id="2.7.1.170"/>
    </reaction>
</comment>
<feature type="binding site" evidence="1">
    <location>
        <begin position="14"/>
        <end position="21"/>
    </location>
    <ligand>
        <name>ATP</name>
        <dbReference type="ChEBI" id="CHEBI:30616"/>
    </ligand>
</feature>
<keyword evidence="1 2" id="KW-0418">Kinase</keyword>
<dbReference type="UniPathway" id="UPA00544"/>
<comment type="similarity">
    <text evidence="1">Belongs to the anhydro-N-acetylmuramic acid kinase family.</text>
</comment>
<dbReference type="GO" id="GO:0009254">
    <property type="term" value="P:peptidoglycan turnover"/>
    <property type="evidence" value="ECO:0007669"/>
    <property type="project" value="UniProtKB-UniRule"/>
</dbReference>
<dbReference type="InterPro" id="IPR043129">
    <property type="entry name" value="ATPase_NBD"/>
</dbReference>
<keyword evidence="1" id="KW-0808">Transferase</keyword>
<dbReference type="RefSeq" id="WP_004174582.1">
    <property type="nucleotide sequence ID" value="NZ_CP021106.3"/>
</dbReference>
<comment type="function">
    <text evidence="1">Catalyzes the specific phosphorylation of 1,6-anhydro-N-acetylmuramic acid (anhMurNAc) with the simultaneous cleavage of the 1,6-anhydro ring, generating MurNAc-6-P. Is required for the utilization of anhMurNAc either imported from the medium or derived from its own cell wall murein, and thus plays a role in cell wall recycling.</text>
</comment>
<keyword evidence="1" id="KW-0547">Nucleotide-binding</keyword>
<dbReference type="HAMAP" id="MF_01270">
    <property type="entry name" value="AnhMurNAc_kinase"/>
    <property type="match status" value="1"/>
</dbReference>
<gene>
    <name evidence="1" type="primary">anmK</name>
    <name evidence="2" type="ORF">EBAPG3_004910</name>
</gene>
<dbReference type="Gene3D" id="3.30.420.40">
    <property type="match status" value="2"/>
</dbReference>
<protein>
    <recommendedName>
        <fullName evidence="1">Anhydro-N-acetylmuramic acid kinase</fullName>
        <ecNumber evidence="1">2.7.1.170</ecNumber>
    </recommendedName>
    <alternativeName>
        <fullName evidence="1">AnhMurNAc kinase</fullName>
    </alternativeName>
</protein>
<dbReference type="GO" id="GO:0006040">
    <property type="term" value="P:amino sugar metabolic process"/>
    <property type="evidence" value="ECO:0007669"/>
    <property type="project" value="InterPro"/>
</dbReference>
<dbReference type="GO" id="GO:0005524">
    <property type="term" value="F:ATP binding"/>
    <property type="evidence" value="ECO:0007669"/>
    <property type="project" value="UniProtKB-UniRule"/>
</dbReference>
<dbReference type="UniPathway" id="UPA00343"/>
<dbReference type="PANTHER" id="PTHR30605">
    <property type="entry name" value="ANHYDRO-N-ACETYLMURAMIC ACID KINASE"/>
    <property type="match status" value="1"/>
</dbReference>
<proteinExistence type="inferred from homology"/>
<comment type="pathway">
    <text evidence="1">Amino-sugar metabolism; 1,6-anhydro-N-acetylmuramate degradation.</text>
</comment>
<dbReference type="eggNOG" id="COG2377">
    <property type="taxonomic scope" value="Bacteria"/>
</dbReference>
<dbReference type="GO" id="GO:0097175">
    <property type="term" value="P:1,6-anhydro-N-acetyl-beta-muramic acid catabolic process"/>
    <property type="evidence" value="ECO:0007669"/>
    <property type="project" value="UniProtKB-UniRule"/>
</dbReference>
<keyword evidence="1" id="KW-0067">ATP-binding</keyword>
<dbReference type="OrthoDB" id="9763949at2"/>
<accession>A0A1W6SMY4</accession>
<keyword evidence="1" id="KW-0119">Carbohydrate metabolism</keyword>
<evidence type="ECO:0000313" key="3">
    <source>
        <dbReference type="Proteomes" id="UP000012179"/>
    </source>
</evidence>
<evidence type="ECO:0000256" key="1">
    <source>
        <dbReference type="HAMAP-Rule" id="MF_01270"/>
    </source>
</evidence>
<dbReference type="PANTHER" id="PTHR30605:SF0">
    <property type="entry name" value="ANHYDRO-N-ACETYLMURAMIC ACID KINASE"/>
    <property type="match status" value="1"/>
</dbReference>
<dbReference type="CDD" id="cd24050">
    <property type="entry name" value="ASKHA_NBD_ANMK"/>
    <property type="match status" value="1"/>
</dbReference>
<dbReference type="KEGG" id="nlc:EBAPG3_004910"/>
<dbReference type="NCBIfam" id="NF007139">
    <property type="entry name" value="PRK09585.1-3"/>
    <property type="match status" value="1"/>
</dbReference>
<dbReference type="SUPFAM" id="SSF53067">
    <property type="entry name" value="Actin-like ATPase domain"/>
    <property type="match status" value="1"/>
</dbReference>
<organism evidence="2 3">
    <name type="scientific">Nitrosospira lacus</name>
    <dbReference type="NCBI Taxonomy" id="1288494"/>
    <lineage>
        <taxon>Bacteria</taxon>
        <taxon>Pseudomonadati</taxon>
        <taxon>Pseudomonadota</taxon>
        <taxon>Betaproteobacteria</taxon>
        <taxon>Nitrosomonadales</taxon>
        <taxon>Nitrosomonadaceae</taxon>
        <taxon>Nitrosospira</taxon>
    </lineage>
</organism>
<dbReference type="AlphaFoldDB" id="A0A1W6SMY4"/>
<dbReference type="EMBL" id="CP021106">
    <property type="protein sequence ID" value="ARO87160.1"/>
    <property type="molecule type" value="Genomic_DNA"/>
</dbReference>
<dbReference type="InterPro" id="IPR005338">
    <property type="entry name" value="Anhydro_N_Ac-Mur_kinase"/>
</dbReference>